<accession>A0A6G0YD22</accession>
<keyword evidence="1" id="KW-0175">Coiled coil</keyword>
<reference evidence="2 3" key="1">
    <citation type="submission" date="2019-08" db="EMBL/GenBank/DDBJ databases">
        <title>Whole genome of Aphis craccivora.</title>
        <authorList>
            <person name="Voronova N.V."/>
            <person name="Shulinski R.S."/>
            <person name="Bandarenka Y.V."/>
            <person name="Zhorov D.G."/>
            <person name="Warner D."/>
        </authorList>
    </citation>
    <scope>NUCLEOTIDE SEQUENCE [LARGE SCALE GENOMIC DNA]</scope>
    <source>
        <strain evidence="2">180601</strain>
        <tissue evidence="2">Whole Body</tissue>
    </source>
</reference>
<sequence>MKFKKEEEKRKVRSIKGQIDRLNKAMKSLSSENQSIKTTFENSAIGQEIKILRKTIEDQYSIIGTFSVADNLQKLKEILDQNVNNKILNIKTNEINMLIVELKELDMALIKTQQEQEKISEQFSLLVKERRVLAHLIESTKKLVETNQEKNKQCALTIKS</sequence>
<organism evidence="2 3">
    <name type="scientific">Aphis craccivora</name>
    <name type="common">Cowpea aphid</name>
    <dbReference type="NCBI Taxonomy" id="307492"/>
    <lineage>
        <taxon>Eukaryota</taxon>
        <taxon>Metazoa</taxon>
        <taxon>Ecdysozoa</taxon>
        <taxon>Arthropoda</taxon>
        <taxon>Hexapoda</taxon>
        <taxon>Insecta</taxon>
        <taxon>Pterygota</taxon>
        <taxon>Neoptera</taxon>
        <taxon>Paraneoptera</taxon>
        <taxon>Hemiptera</taxon>
        <taxon>Sternorrhyncha</taxon>
        <taxon>Aphidomorpha</taxon>
        <taxon>Aphidoidea</taxon>
        <taxon>Aphididae</taxon>
        <taxon>Aphidini</taxon>
        <taxon>Aphis</taxon>
        <taxon>Aphis</taxon>
    </lineage>
</organism>
<keyword evidence="3" id="KW-1185">Reference proteome</keyword>
<name>A0A6G0YD22_APHCR</name>
<evidence type="ECO:0000256" key="1">
    <source>
        <dbReference type="SAM" id="Coils"/>
    </source>
</evidence>
<comment type="caution">
    <text evidence="2">The sequence shown here is derived from an EMBL/GenBank/DDBJ whole genome shotgun (WGS) entry which is preliminary data.</text>
</comment>
<gene>
    <name evidence="2" type="ORF">FWK35_00038688</name>
</gene>
<dbReference type="EMBL" id="VUJU01004736">
    <property type="protein sequence ID" value="KAF0753430.1"/>
    <property type="molecule type" value="Genomic_DNA"/>
</dbReference>
<feature type="coiled-coil region" evidence="1">
    <location>
        <begin position="5"/>
        <end position="39"/>
    </location>
</feature>
<dbReference type="OrthoDB" id="6618269at2759"/>
<evidence type="ECO:0000313" key="2">
    <source>
        <dbReference type="EMBL" id="KAF0753430.1"/>
    </source>
</evidence>
<dbReference type="AlphaFoldDB" id="A0A6G0YD22"/>
<protein>
    <submittedName>
        <fullName evidence="2">Uncharacterized protein</fullName>
    </submittedName>
</protein>
<proteinExistence type="predicted"/>
<evidence type="ECO:0000313" key="3">
    <source>
        <dbReference type="Proteomes" id="UP000478052"/>
    </source>
</evidence>
<dbReference type="Proteomes" id="UP000478052">
    <property type="component" value="Unassembled WGS sequence"/>
</dbReference>